<dbReference type="AlphaFoldDB" id="A0AAW5ILS0"/>
<gene>
    <name evidence="1" type="ORF">NNC64_05145</name>
</gene>
<sequence length="156" mass="17114">MFRLQISPYQGTNQGEVIALGEASEAKFKFIGELDGNKAMKGAVFQIVSPTEKLLIWNGAVNDTGLEKFFQESGLQDKLFRKIQGTKVDGLARMISSSDRFVFTNSDVVSVGGDVFSFEGLLTIRDDKRGVLSITGRMIVQGNNVSEVSEVEINKD</sequence>
<comment type="caution">
    <text evidence="1">The sequence shown here is derived from an EMBL/GenBank/DDBJ whole genome shotgun (WGS) entry which is preliminary data.</text>
</comment>
<accession>A0AAW5ILS0</accession>
<dbReference type="Proteomes" id="UP001205531">
    <property type="component" value="Unassembled WGS sequence"/>
</dbReference>
<protein>
    <submittedName>
        <fullName evidence="1">Uncharacterized protein</fullName>
    </submittedName>
</protein>
<organism evidence="1 2">
    <name type="scientific">Segatella copri</name>
    <dbReference type="NCBI Taxonomy" id="165179"/>
    <lineage>
        <taxon>Bacteria</taxon>
        <taxon>Pseudomonadati</taxon>
        <taxon>Bacteroidota</taxon>
        <taxon>Bacteroidia</taxon>
        <taxon>Bacteroidales</taxon>
        <taxon>Prevotellaceae</taxon>
        <taxon>Segatella</taxon>
    </lineage>
</organism>
<evidence type="ECO:0000313" key="2">
    <source>
        <dbReference type="Proteomes" id="UP001205531"/>
    </source>
</evidence>
<reference evidence="1" key="1">
    <citation type="submission" date="2022-07" db="EMBL/GenBank/DDBJ databases">
        <title>Prevotella copri.</title>
        <authorList>
            <person name="Yang C."/>
        </authorList>
    </citation>
    <scope>NUCLEOTIDE SEQUENCE</scope>
    <source>
        <strain evidence="1">HF2107</strain>
    </source>
</reference>
<proteinExistence type="predicted"/>
<dbReference type="RefSeq" id="WP_119248620.1">
    <property type="nucleotide sequence ID" value="NZ_JANDWY010000022.1"/>
</dbReference>
<dbReference type="EMBL" id="JANDWZ010000007">
    <property type="protein sequence ID" value="MCP9563955.1"/>
    <property type="molecule type" value="Genomic_DNA"/>
</dbReference>
<name>A0AAW5ILS0_9BACT</name>
<evidence type="ECO:0000313" key="1">
    <source>
        <dbReference type="EMBL" id="MCP9563955.1"/>
    </source>
</evidence>